<evidence type="ECO:0008006" key="3">
    <source>
        <dbReference type="Google" id="ProtNLM"/>
    </source>
</evidence>
<reference evidence="1 2" key="1">
    <citation type="submission" date="2021-04" db="EMBL/GenBank/DDBJ databases">
        <title>Ruania sp. nov., isolated from sandy soil of mangrove forest.</title>
        <authorList>
            <person name="Ge X."/>
            <person name="Huang R."/>
            <person name="Liu W."/>
        </authorList>
    </citation>
    <scope>NUCLEOTIDE SEQUENCE [LARGE SCALE GENOMIC DNA]</scope>
    <source>
        <strain evidence="1 2">N2-46</strain>
    </source>
</reference>
<name>A0ABS7S6W8_9MICO</name>
<dbReference type="EMBL" id="JAGSHT010000008">
    <property type="protein sequence ID" value="MBZ2196096.1"/>
    <property type="molecule type" value="Genomic_DNA"/>
</dbReference>
<evidence type="ECO:0000313" key="1">
    <source>
        <dbReference type="EMBL" id="MBZ2196096.1"/>
    </source>
</evidence>
<accession>A0ABS7S6W8</accession>
<protein>
    <recommendedName>
        <fullName evidence="3">Beta-lactamase</fullName>
    </recommendedName>
</protein>
<dbReference type="InterPro" id="IPR012338">
    <property type="entry name" value="Beta-lactam/transpept-like"/>
</dbReference>
<keyword evidence="2" id="KW-1185">Reference proteome</keyword>
<comment type="caution">
    <text evidence="1">The sequence shown here is derived from an EMBL/GenBank/DDBJ whole genome shotgun (WGS) entry which is preliminary data.</text>
</comment>
<gene>
    <name evidence="1" type="ORF">KCQ71_08015</name>
</gene>
<dbReference type="Gene3D" id="3.40.710.10">
    <property type="entry name" value="DD-peptidase/beta-lactamase superfamily"/>
    <property type="match status" value="1"/>
</dbReference>
<sequence length="80" mass="8152">MAETPGGLDAGNASGYAWGVRVRARPHGSLVTHGGSWGAWLAKTARVPARRIAVAVLSVGGTEQAISDLGTELAETLAAR</sequence>
<dbReference type="SUPFAM" id="SSF56601">
    <property type="entry name" value="beta-lactamase/transpeptidase-like"/>
    <property type="match status" value="1"/>
</dbReference>
<proteinExistence type="predicted"/>
<evidence type="ECO:0000313" key="2">
    <source>
        <dbReference type="Proteomes" id="UP000826651"/>
    </source>
</evidence>
<dbReference type="Proteomes" id="UP000826651">
    <property type="component" value="Unassembled WGS sequence"/>
</dbReference>
<organism evidence="1 2">
    <name type="scientific">Occultella gossypii</name>
    <dbReference type="NCBI Taxonomy" id="2800820"/>
    <lineage>
        <taxon>Bacteria</taxon>
        <taxon>Bacillati</taxon>
        <taxon>Actinomycetota</taxon>
        <taxon>Actinomycetes</taxon>
        <taxon>Micrococcales</taxon>
        <taxon>Ruaniaceae</taxon>
        <taxon>Occultella</taxon>
    </lineage>
</organism>